<organism evidence="1 2">
    <name type="scientific">Pseudomonas phage ZC08</name>
    <dbReference type="NCBI Taxonomy" id="1622116"/>
    <lineage>
        <taxon>Viruses</taxon>
        <taxon>Duplodnaviria</taxon>
        <taxon>Heunggongvirae</taxon>
        <taxon>Uroviricota</taxon>
        <taxon>Caudoviricetes</taxon>
        <taxon>Schitoviridae</taxon>
        <taxon>Zicotriavirus</taxon>
        <taxon>Zicotriavirus ZC08</taxon>
    </lineage>
</organism>
<gene>
    <name evidence="1" type="ORF">ZC08_074</name>
</gene>
<evidence type="ECO:0000313" key="2">
    <source>
        <dbReference type="Proteomes" id="UP000225746"/>
    </source>
</evidence>
<keyword evidence="2" id="KW-1185">Reference proteome</keyword>
<name>A0A1L2C9A6_9CAUD</name>
<proteinExistence type="predicted"/>
<protein>
    <submittedName>
        <fullName evidence="1">Uncharacterized protein</fullName>
    </submittedName>
</protein>
<sequence length="132" mass="14818">MTDIELLELAAKAAGKTIDQKTFGEYQDAHRGMVVADGEHWNPLTDDGDALRLAVKLKLPITFLNRQTARCTPTNKYGIEPWVDCGSYWDSSDSMYYPFSEKCGDDPYAATRRAIVRAAAEVGRRMIEENKP</sequence>
<evidence type="ECO:0000313" key="1">
    <source>
        <dbReference type="EMBL" id="AMD43491.1"/>
    </source>
</evidence>
<dbReference type="Proteomes" id="UP000225746">
    <property type="component" value="Segment"/>
</dbReference>
<accession>A0A1L2C9A6</accession>
<dbReference type="EMBL" id="KU356691">
    <property type="protein sequence ID" value="AMD43491.1"/>
    <property type="molecule type" value="Genomic_DNA"/>
</dbReference>
<reference evidence="1 2" key="1">
    <citation type="journal article" date="2017" name="BMC Genomics">
        <title>Three novel Pseudomonas phages isolated from composting provide insights into the evolution and diversity of tailed phages.</title>
        <authorList>
            <person name="Amgarten D."/>
            <person name="Martins L.F."/>
            <person name="Lombardi K.C."/>
            <person name="Antunes L.P."/>
            <person name="de Souza A.P.S."/>
            <person name="Nicastro G.G."/>
            <person name="Kitajima E.W."/>
            <person name="Quaggio R.B."/>
            <person name="Upton C."/>
            <person name="Setubal J.C."/>
            <person name="da Silva A.M."/>
        </authorList>
    </citation>
    <scope>NUCLEOTIDE SEQUENCE [LARGE SCALE GENOMIC DNA]</scope>
</reference>